<evidence type="ECO:0000313" key="5">
    <source>
        <dbReference type="Proteomes" id="UP000179807"/>
    </source>
</evidence>
<dbReference type="OrthoDB" id="439236at2759"/>
<dbReference type="Pfam" id="PF13637">
    <property type="entry name" value="Ank_4"/>
    <property type="match status" value="1"/>
</dbReference>
<dbReference type="VEuPathDB" id="TrichDB:TRFO_03261"/>
<accession>A0A1J4KQK9</accession>
<name>A0A1J4KQK9_9EUKA</name>
<evidence type="ECO:0000313" key="4">
    <source>
        <dbReference type="EMBL" id="OHT13531.1"/>
    </source>
</evidence>
<dbReference type="Pfam" id="PF12796">
    <property type="entry name" value="Ank_2"/>
    <property type="match status" value="1"/>
</dbReference>
<keyword evidence="2 3" id="KW-0040">ANK repeat</keyword>
<dbReference type="EMBL" id="MLAK01000509">
    <property type="protein sequence ID" value="OHT13531.1"/>
    <property type="molecule type" value="Genomic_DNA"/>
</dbReference>
<dbReference type="Gene3D" id="1.25.40.20">
    <property type="entry name" value="Ankyrin repeat-containing domain"/>
    <property type="match status" value="2"/>
</dbReference>
<dbReference type="PANTHER" id="PTHR24198:SF165">
    <property type="entry name" value="ANKYRIN REPEAT-CONTAINING PROTEIN-RELATED"/>
    <property type="match status" value="1"/>
</dbReference>
<protein>
    <submittedName>
        <fullName evidence="4">Uncharacterized protein</fullName>
    </submittedName>
</protein>
<evidence type="ECO:0000256" key="3">
    <source>
        <dbReference type="PROSITE-ProRule" id="PRU00023"/>
    </source>
</evidence>
<dbReference type="PANTHER" id="PTHR24198">
    <property type="entry name" value="ANKYRIN REPEAT AND PROTEIN KINASE DOMAIN-CONTAINING PROTEIN"/>
    <property type="match status" value="1"/>
</dbReference>
<sequence length="525" mass="60157">MNHDAAISLQELLMNVNDSNIEATSDAILSSFYVKSQQSVSFLVHNFFIAAYCRPMAMMPLAKLLYSVFSGGNEANCCKFILTAISFENNNAHHLPYYFYFCLMKAGFPQKIILYSVVTLLERSAEKFLYNKQLGDFKDNRIFYGYALFAPELIATNNFEWFQLQIEYYKKDYGIEIYPNVETFFEIFDELKANNWEKYNKQRDYGWTPNEIYMAIQSDDEVKLEQLSHNPNFDVNAPIPWSAFERCEFLQNEPKPVHIAAFFNSPKCLSFLVANGADLHATDSAGRTIIQFAIAGGNEDTRILDREKVSYDGAIHIAARFHRYHQFDSLRAMKGCDLTKDVKGLGTILHQASISNNVKILSFFGNFANQNDTKNSLQLDFNVKANDLRNSTPLILAIKNFNFEATEYLLSLQQVDVNATDKLGKAPLHHACKRGYTDYIKILFKKSSINPNPLDQYHQTPVYFAAAGGYFQTLKELLNHNGVDVNIRDRMGMTPRQSYLDMSMAASIHVCYGDIIRLLKKHERR</sequence>
<keyword evidence="5" id="KW-1185">Reference proteome</keyword>
<dbReference type="SUPFAM" id="SSF48403">
    <property type="entry name" value="Ankyrin repeat"/>
    <property type="match status" value="1"/>
</dbReference>
<comment type="caution">
    <text evidence="4">The sequence shown here is derived from an EMBL/GenBank/DDBJ whole genome shotgun (WGS) entry which is preliminary data.</text>
</comment>
<dbReference type="Proteomes" id="UP000179807">
    <property type="component" value="Unassembled WGS sequence"/>
</dbReference>
<dbReference type="PROSITE" id="PS50088">
    <property type="entry name" value="ANK_REPEAT"/>
    <property type="match status" value="2"/>
</dbReference>
<dbReference type="InterPro" id="IPR036770">
    <property type="entry name" value="Ankyrin_rpt-contain_sf"/>
</dbReference>
<gene>
    <name evidence="4" type="ORF">TRFO_03261</name>
</gene>
<evidence type="ECO:0000256" key="1">
    <source>
        <dbReference type="ARBA" id="ARBA00022737"/>
    </source>
</evidence>
<keyword evidence="1" id="KW-0677">Repeat</keyword>
<dbReference type="AlphaFoldDB" id="A0A1J4KQK9"/>
<evidence type="ECO:0000256" key="2">
    <source>
        <dbReference type="ARBA" id="ARBA00023043"/>
    </source>
</evidence>
<dbReference type="InterPro" id="IPR002110">
    <property type="entry name" value="Ankyrin_rpt"/>
</dbReference>
<feature type="repeat" description="ANK" evidence="3">
    <location>
        <begin position="457"/>
        <end position="490"/>
    </location>
</feature>
<feature type="repeat" description="ANK" evidence="3">
    <location>
        <begin position="252"/>
        <end position="284"/>
    </location>
</feature>
<dbReference type="SMART" id="SM00248">
    <property type="entry name" value="ANK"/>
    <property type="match status" value="4"/>
</dbReference>
<organism evidence="4 5">
    <name type="scientific">Tritrichomonas foetus</name>
    <dbReference type="NCBI Taxonomy" id="1144522"/>
    <lineage>
        <taxon>Eukaryota</taxon>
        <taxon>Metamonada</taxon>
        <taxon>Parabasalia</taxon>
        <taxon>Tritrichomonadida</taxon>
        <taxon>Tritrichomonadidae</taxon>
        <taxon>Tritrichomonas</taxon>
    </lineage>
</organism>
<dbReference type="GeneID" id="94825886"/>
<reference evidence="4" key="1">
    <citation type="submission" date="2016-10" db="EMBL/GenBank/DDBJ databases">
        <authorList>
            <person name="Benchimol M."/>
            <person name="Almeida L.G."/>
            <person name="Vasconcelos A.T."/>
            <person name="Perreira-Neves A."/>
            <person name="Rosa I.A."/>
            <person name="Tasca T."/>
            <person name="Bogo M.R."/>
            <person name="de Souza W."/>
        </authorList>
    </citation>
    <scope>NUCLEOTIDE SEQUENCE [LARGE SCALE GENOMIC DNA]</scope>
    <source>
        <strain evidence="4">K</strain>
    </source>
</reference>
<dbReference type="RefSeq" id="XP_068366667.1">
    <property type="nucleotide sequence ID" value="XM_068491182.1"/>
</dbReference>
<proteinExistence type="predicted"/>